<gene>
    <name evidence="4" type="ORF">HF682_09155</name>
</gene>
<dbReference type="InterPro" id="IPR050960">
    <property type="entry name" value="AB_hydrolase_4_sf"/>
</dbReference>
<dbReference type="InterPro" id="IPR000073">
    <property type="entry name" value="AB_hydrolase_1"/>
</dbReference>
<dbReference type="Pfam" id="PF00561">
    <property type="entry name" value="Abhydrolase_1"/>
    <property type="match status" value="1"/>
</dbReference>
<organism evidence="4 5">
    <name type="scientific">Leeia aquatica</name>
    <dbReference type="NCBI Taxonomy" id="2725557"/>
    <lineage>
        <taxon>Bacteria</taxon>
        <taxon>Pseudomonadati</taxon>
        <taxon>Pseudomonadota</taxon>
        <taxon>Betaproteobacteria</taxon>
        <taxon>Neisseriales</taxon>
        <taxon>Leeiaceae</taxon>
        <taxon>Leeia</taxon>
    </lineage>
</organism>
<reference evidence="4 5" key="1">
    <citation type="submission" date="2020-04" db="EMBL/GenBank/DDBJ databases">
        <title>Draft genome of Leeia sp. IMCC25680.</title>
        <authorList>
            <person name="Song J."/>
            <person name="Cho J.-C."/>
        </authorList>
    </citation>
    <scope>NUCLEOTIDE SEQUENCE [LARGE SCALE GENOMIC DNA]</scope>
    <source>
        <strain evidence="4 5">IMCC25680</strain>
    </source>
</reference>
<dbReference type="GO" id="GO:0034338">
    <property type="term" value="F:short-chain carboxylesterase activity"/>
    <property type="evidence" value="ECO:0007669"/>
    <property type="project" value="TreeGrafter"/>
</dbReference>
<dbReference type="RefSeq" id="WP_168877000.1">
    <property type="nucleotide sequence ID" value="NZ_JABAIM010000002.1"/>
</dbReference>
<dbReference type="SUPFAM" id="SSF53474">
    <property type="entry name" value="alpha/beta-Hydrolases"/>
    <property type="match status" value="1"/>
</dbReference>
<evidence type="ECO:0000259" key="3">
    <source>
        <dbReference type="Pfam" id="PF00561"/>
    </source>
</evidence>
<dbReference type="GO" id="GO:0047372">
    <property type="term" value="F:monoacylglycerol lipase activity"/>
    <property type="evidence" value="ECO:0007669"/>
    <property type="project" value="TreeGrafter"/>
</dbReference>
<dbReference type="InterPro" id="IPR012020">
    <property type="entry name" value="ABHD4"/>
</dbReference>
<dbReference type="InterPro" id="IPR029058">
    <property type="entry name" value="AB_hydrolase_fold"/>
</dbReference>
<keyword evidence="4" id="KW-0378">Hydrolase</keyword>
<proteinExistence type="inferred from homology"/>
<sequence length="339" mass="37223">MAPPLASTLSYRAPRWLCGSHAQTIIPALWARRPQPALVRTLWTTPDQDRIALDSLYRLDDTRPMLVLFHGLEGSSRSNYAAHLLQMAARQGWQAVVPHFRGCGGIDNLLPRAYHAGDSAEVDWIVRRLASIAPTRPILLAGVSLGANAMLKWLGEQGTAVPSSVRAAAAISAPMDLGAAGACLDQGINRHFYAREFLRTLKPKVLFTLQRHPQLTAWLQAGRIQQMRTLKAFDDYVTAPMHGFAGVEDYWRRASSKPLLPQITIPTLLLNARNDPFIPANSLPAADEVSPAVKRLFPQQGGHAGFLSGSLFHDHNNWLPHCLLAHFGPLLGSLSLERG</sequence>
<dbReference type="EMBL" id="JABAIM010000002">
    <property type="protein sequence ID" value="NLR75324.1"/>
    <property type="molecule type" value="Genomic_DNA"/>
</dbReference>
<keyword evidence="5" id="KW-1185">Reference proteome</keyword>
<dbReference type="PANTHER" id="PTHR10794:SF94">
    <property type="entry name" value="ESTERASE YHET-RELATED"/>
    <property type="match status" value="1"/>
</dbReference>
<evidence type="ECO:0000313" key="4">
    <source>
        <dbReference type="EMBL" id="NLR75324.1"/>
    </source>
</evidence>
<evidence type="ECO:0000256" key="1">
    <source>
        <dbReference type="ARBA" id="ARBA00010884"/>
    </source>
</evidence>
<feature type="domain" description="AB hydrolase-1" evidence="3">
    <location>
        <begin position="64"/>
        <end position="309"/>
    </location>
</feature>
<dbReference type="PANTHER" id="PTHR10794">
    <property type="entry name" value="ABHYDROLASE DOMAIN-CONTAINING PROTEIN"/>
    <property type="match status" value="1"/>
</dbReference>
<dbReference type="Gene3D" id="3.40.50.1820">
    <property type="entry name" value="alpha/beta hydrolase"/>
    <property type="match status" value="1"/>
</dbReference>
<protein>
    <submittedName>
        <fullName evidence="4">Alpha/beta fold hydrolase</fullName>
    </submittedName>
</protein>
<evidence type="ECO:0000313" key="5">
    <source>
        <dbReference type="Proteomes" id="UP000587991"/>
    </source>
</evidence>
<comment type="caution">
    <text evidence="4">The sequence shown here is derived from an EMBL/GenBank/DDBJ whole genome shotgun (WGS) entry which is preliminary data.</text>
</comment>
<accession>A0A847S624</accession>
<dbReference type="Proteomes" id="UP000587991">
    <property type="component" value="Unassembled WGS sequence"/>
</dbReference>
<feature type="active site" description="Charge relay system" evidence="2">
    <location>
        <position position="303"/>
    </location>
</feature>
<evidence type="ECO:0000256" key="2">
    <source>
        <dbReference type="PIRSR" id="PIRSR005211-1"/>
    </source>
</evidence>
<name>A0A847S624_9NEIS</name>
<dbReference type="PIRSF" id="PIRSF005211">
    <property type="entry name" value="Ab_hydro_YheT"/>
    <property type="match status" value="1"/>
</dbReference>
<feature type="active site" description="Charge relay system" evidence="2">
    <location>
        <position position="275"/>
    </location>
</feature>
<feature type="active site" description="Charge relay system" evidence="2">
    <location>
        <position position="144"/>
    </location>
</feature>
<dbReference type="AlphaFoldDB" id="A0A847S624"/>
<comment type="similarity">
    <text evidence="1">Belongs to the AB hydrolase superfamily. AB hydrolase 4 family.</text>
</comment>